<reference evidence="4 5" key="1">
    <citation type="journal article" date="2017" name="Gigascience">
        <title>Draft genome of the honey bee ectoparasitic mite, Tropilaelaps mercedesae, is shaped by the parasitic life history.</title>
        <authorList>
            <person name="Dong X."/>
            <person name="Armstrong S.D."/>
            <person name="Xia D."/>
            <person name="Makepeace B.L."/>
            <person name="Darby A.C."/>
            <person name="Kadowaki T."/>
        </authorList>
    </citation>
    <scope>NUCLEOTIDE SEQUENCE [LARGE SCALE GENOMIC DNA]</scope>
    <source>
        <strain evidence="4">Wuxi-XJTLU</strain>
    </source>
</reference>
<evidence type="ECO:0000313" key="4">
    <source>
        <dbReference type="EMBL" id="OQR76248.1"/>
    </source>
</evidence>
<feature type="compositionally biased region" description="Basic and acidic residues" evidence="1">
    <location>
        <begin position="342"/>
        <end position="358"/>
    </location>
</feature>
<feature type="compositionally biased region" description="Basic and acidic residues" evidence="1">
    <location>
        <begin position="372"/>
        <end position="381"/>
    </location>
</feature>
<gene>
    <name evidence="4" type="ORF">BIW11_07898</name>
</gene>
<proteinExistence type="predicted"/>
<dbReference type="InParanoid" id="A0A1V9XSA7"/>
<evidence type="ECO:0000259" key="3">
    <source>
        <dbReference type="Pfam" id="PF00561"/>
    </source>
</evidence>
<evidence type="ECO:0000313" key="5">
    <source>
        <dbReference type="Proteomes" id="UP000192247"/>
    </source>
</evidence>
<organism evidence="4 5">
    <name type="scientific">Tropilaelaps mercedesae</name>
    <dbReference type="NCBI Taxonomy" id="418985"/>
    <lineage>
        <taxon>Eukaryota</taxon>
        <taxon>Metazoa</taxon>
        <taxon>Ecdysozoa</taxon>
        <taxon>Arthropoda</taxon>
        <taxon>Chelicerata</taxon>
        <taxon>Arachnida</taxon>
        <taxon>Acari</taxon>
        <taxon>Parasitiformes</taxon>
        <taxon>Mesostigmata</taxon>
        <taxon>Gamasina</taxon>
        <taxon>Dermanyssoidea</taxon>
        <taxon>Laelapidae</taxon>
        <taxon>Tropilaelaps</taxon>
    </lineage>
</organism>
<comment type="caution">
    <text evidence="4">The sequence shown here is derived from an EMBL/GenBank/DDBJ whole genome shotgun (WGS) entry which is preliminary data.</text>
</comment>
<keyword evidence="5" id="KW-1185">Reference proteome</keyword>
<dbReference type="GO" id="GO:0052651">
    <property type="term" value="P:monoacylglycerol catabolic process"/>
    <property type="evidence" value="ECO:0007669"/>
    <property type="project" value="TreeGrafter"/>
</dbReference>
<dbReference type="Proteomes" id="UP000192247">
    <property type="component" value="Unassembled WGS sequence"/>
</dbReference>
<dbReference type="PANTHER" id="PTHR12277:SF194">
    <property type="entry name" value="FI04476P"/>
    <property type="match status" value="1"/>
</dbReference>
<name>A0A1V9XSA7_9ACAR</name>
<feature type="transmembrane region" description="Helical" evidence="2">
    <location>
        <begin position="12"/>
        <end position="30"/>
    </location>
</feature>
<feature type="domain" description="AB hydrolase-1" evidence="3">
    <location>
        <begin position="108"/>
        <end position="205"/>
    </location>
</feature>
<dbReference type="OrthoDB" id="10249433at2759"/>
<dbReference type="Gene3D" id="3.40.50.1820">
    <property type="entry name" value="alpha/beta hydrolase"/>
    <property type="match status" value="1"/>
</dbReference>
<protein>
    <submittedName>
        <fullName evidence="4">Fasciclin-1-like</fullName>
    </submittedName>
</protein>
<dbReference type="GO" id="GO:0047372">
    <property type="term" value="F:monoacylglycerol lipase activity"/>
    <property type="evidence" value="ECO:0007669"/>
    <property type="project" value="TreeGrafter"/>
</dbReference>
<keyword evidence="2" id="KW-1133">Transmembrane helix</keyword>
<dbReference type="GO" id="GO:0004622">
    <property type="term" value="F:phosphatidylcholine lysophospholipase activity"/>
    <property type="evidence" value="ECO:0007669"/>
    <property type="project" value="TreeGrafter"/>
</dbReference>
<dbReference type="PANTHER" id="PTHR12277">
    <property type="entry name" value="ALPHA/BETA HYDROLASE DOMAIN-CONTAINING PROTEIN"/>
    <property type="match status" value="1"/>
</dbReference>
<dbReference type="GO" id="GO:0006660">
    <property type="term" value="P:phosphatidylserine catabolic process"/>
    <property type="evidence" value="ECO:0007669"/>
    <property type="project" value="TreeGrafter"/>
</dbReference>
<dbReference type="AlphaFoldDB" id="A0A1V9XSA7"/>
<dbReference type="InterPro" id="IPR029058">
    <property type="entry name" value="AB_hydrolase_fold"/>
</dbReference>
<dbReference type="STRING" id="418985.A0A1V9XSA7"/>
<evidence type="ECO:0000256" key="2">
    <source>
        <dbReference type="SAM" id="Phobius"/>
    </source>
</evidence>
<sequence>MRRNWRSRPSFRLFSVLMAVYCIIPVVFYLSPQFRRILIFGAYIIWPFHDYTKPESYGLPHAKNFFINSVGEIRLGTWYIPPRSLWNQLENVSKSREPEPWMFQDQRPVIIYFHGHANCRACQYRIGLYKTLSQSNKLDAHVFTIDYRGFADSTKVLPDREGVLHDAIVTFDYVRKLLKNNESRILIWGHSLGTGVAMQLADAFTELKRSPMGVVLEAPFNSLVEASMEWPLGRIFKYFPGSSIIFGTLRDNDETFFESEQLAASVRLPILILHSTDDGLVPYRLGQKLLDRLRAMCPVQPTFYKVNDTYGPGHRYIYTDPGMQTAVADFIRSLGKAELPIVEEKPTDKSSVSERKDGIAVPSAISKTDSTPVEHRNSEEL</sequence>
<accession>A0A1V9XSA7</accession>
<dbReference type="EMBL" id="MNPL01005100">
    <property type="protein sequence ID" value="OQR76248.1"/>
    <property type="molecule type" value="Genomic_DNA"/>
</dbReference>
<dbReference type="SUPFAM" id="SSF53474">
    <property type="entry name" value="alpha/beta-Hydrolases"/>
    <property type="match status" value="1"/>
</dbReference>
<dbReference type="InterPro" id="IPR000073">
    <property type="entry name" value="AB_hydrolase_1"/>
</dbReference>
<keyword evidence="2" id="KW-0472">Membrane</keyword>
<dbReference type="Pfam" id="PF00561">
    <property type="entry name" value="Abhydrolase_1"/>
    <property type="match status" value="1"/>
</dbReference>
<dbReference type="GO" id="GO:0005789">
    <property type="term" value="C:endoplasmic reticulum membrane"/>
    <property type="evidence" value="ECO:0007669"/>
    <property type="project" value="TreeGrafter"/>
</dbReference>
<keyword evidence="2" id="KW-0812">Transmembrane</keyword>
<feature type="region of interest" description="Disordered" evidence="1">
    <location>
        <begin position="342"/>
        <end position="381"/>
    </location>
</feature>
<evidence type="ECO:0000256" key="1">
    <source>
        <dbReference type="SAM" id="MobiDB-lite"/>
    </source>
</evidence>